<dbReference type="RefSeq" id="WP_133519129.1">
    <property type="nucleotide sequence ID" value="NZ_SNVW01000003.1"/>
</dbReference>
<dbReference type="Proteomes" id="UP000295764">
    <property type="component" value="Unassembled WGS sequence"/>
</dbReference>
<reference evidence="3 4" key="1">
    <citation type="submission" date="2019-03" db="EMBL/GenBank/DDBJ databases">
        <title>Genomic analyses of the natural microbiome of Caenorhabditis elegans.</title>
        <authorList>
            <person name="Samuel B."/>
        </authorList>
    </citation>
    <scope>NUCLEOTIDE SEQUENCE [LARGE SCALE GENOMIC DNA]</scope>
    <source>
        <strain evidence="3 4">JUb65</strain>
    </source>
</reference>
<feature type="transmembrane region" description="Helical" evidence="2">
    <location>
        <begin position="47"/>
        <end position="67"/>
    </location>
</feature>
<proteinExistence type="predicted"/>
<protein>
    <submittedName>
        <fullName evidence="3">Uncharacterized protein</fullName>
    </submittedName>
</protein>
<name>A0A4R6DKM7_9MICO</name>
<sequence>MTDTMSVPTYRLAPTTRSLATARATTPRPTGPVSLADHEQAPTWMRAVGGVLLVGGLGLTAAVLGWPGDAPETALIVPALVAVAVGFLLVVARSGFTVTDHDVVLHFRPLPPRRIARRRIVDVRVVEADASTYGGIGLRRRRGVRALILSPGLGIEFTDDRGKRTFVRTRRPEAAVRALRPVR</sequence>
<evidence type="ECO:0000313" key="3">
    <source>
        <dbReference type="EMBL" id="TDN45317.1"/>
    </source>
</evidence>
<feature type="transmembrane region" description="Helical" evidence="2">
    <location>
        <begin position="73"/>
        <end position="92"/>
    </location>
</feature>
<accession>A0A4R6DKM7</accession>
<dbReference type="OrthoDB" id="5021061at2"/>
<comment type="caution">
    <text evidence="3">The sequence shown here is derived from an EMBL/GenBank/DDBJ whole genome shotgun (WGS) entry which is preliminary data.</text>
</comment>
<keyword evidence="2" id="KW-0472">Membrane</keyword>
<feature type="compositionally biased region" description="Low complexity" evidence="1">
    <location>
        <begin position="18"/>
        <end position="32"/>
    </location>
</feature>
<keyword evidence="2" id="KW-0812">Transmembrane</keyword>
<keyword evidence="2" id="KW-1133">Transmembrane helix</keyword>
<evidence type="ECO:0000256" key="1">
    <source>
        <dbReference type="SAM" id="MobiDB-lite"/>
    </source>
</evidence>
<organism evidence="3 4">
    <name type="scientific">Curtobacterium flaccumfaciens</name>
    <dbReference type="NCBI Taxonomy" id="2035"/>
    <lineage>
        <taxon>Bacteria</taxon>
        <taxon>Bacillati</taxon>
        <taxon>Actinomycetota</taxon>
        <taxon>Actinomycetes</taxon>
        <taxon>Micrococcales</taxon>
        <taxon>Microbacteriaceae</taxon>
        <taxon>Curtobacterium</taxon>
    </lineage>
</organism>
<feature type="region of interest" description="Disordered" evidence="1">
    <location>
        <begin position="18"/>
        <end position="38"/>
    </location>
</feature>
<evidence type="ECO:0000313" key="4">
    <source>
        <dbReference type="Proteomes" id="UP000295764"/>
    </source>
</evidence>
<evidence type="ECO:0000256" key="2">
    <source>
        <dbReference type="SAM" id="Phobius"/>
    </source>
</evidence>
<dbReference type="EMBL" id="SNVW01000003">
    <property type="protein sequence ID" value="TDN45317.1"/>
    <property type="molecule type" value="Genomic_DNA"/>
</dbReference>
<dbReference type="AlphaFoldDB" id="A0A4R6DKM7"/>
<gene>
    <name evidence="3" type="ORF">EDF64_103241</name>
</gene>